<dbReference type="GO" id="GO:0005886">
    <property type="term" value="C:plasma membrane"/>
    <property type="evidence" value="ECO:0007669"/>
    <property type="project" value="TreeGrafter"/>
</dbReference>
<name>A0A345V1S0_PSEFL</name>
<evidence type="ECO:0000256" key="4">
    <source>
        <dbReference type="ARBA" id="ARBA00022692"/>
    </source>
</evidence>
<feature type="transmembrane region" description="Helical" evidence="8">
    <location>
        <begin position="81"/>
        <end position="102"/>
    </location>
</feature>
<feature type="transmembrane region" description="Helical" evidence="8">
    <location>
        <begin position="55"/>
        <end position="75"/>
    </location>
</feature>
<evidence type="ECO:0000313" key="9">
    <source>
        <dbReference type="EMBL" id="AXJ06672.1"/>
    </source>
</evidence>
<dbReference type="AlphaFoldDB" id="A0A345V1S0"/>
<evidence type="ECO:0000256" key="1">
    <source>
        <dbReference type="ARBA" id="ARBA00004127"/>
    </source>
</evidence>
<evidence type="ECO:0000256" key="7">
    <source>
        <dbReference type="ARBA" id="ARBA00023136"/>
    </source>
</evidence>
<feature type="transmembrane region" description="Helical" evidence="8">
    <location>
        <begin position="114"/>
        <end position="130"/>
    </location>
</feature>
<keyword evidence="5" id="KW-1278">Translocase</keyword>
<evidence type="ECO:0000256" key="2">
    <source>
        <dbReference type="ARBA" id="ARBA00022448"/>
    </source>
</evidence>
<dbReference type="Proteomes" id="UP000254535">
    <property type="component" value="Chromosome"/>
</dbReference>
<evidence type="ECO:0000313" key="10">
    <source>
        <dbReference type="Proteomes" id="UP000254535"/>
    </source>
</evidence>
<reference evidence="9 10" key="1">
    <citation type="submission" date="2017-07" db="EMBL/GenBank/DDBJ databases">
        <title>Genome sequence of Pseudomonas NEP1.</title>
        <authorList>
            <person name="Nascimento F.X."/>
        </authorList>
    </citation>
    <scope>NUCLEOTIDE SEQUENCE [LARGE SCALE GENOMIC DNA]</scope>
    <source>
        <strain evidence="9 10">NEP1</strain>
    </source>
</reference>
<keyword evidence="7 8" id="KW-0472">Membrane</keyword>
<evidence type="ECO:0000256" key="6">
    <source>
        <dbReference type="ARBA" id="ARBA00022989"/>
    </source>
</evidence>
<dbReference type="EMBL" id="CP022313">
    <property type="protein sequence ID" value="AXJ06672.1"/>
    <property type="molecule type" value="Genomic_DNA"/>
</dbReference>
<keyword evidence="2" id="KW-0813">Transport</keyword>
<organism evidence="9 10">
    <name type="scientific">Pseudomonas fluorescens</name>
    <dbReference type="NCBI Taxonomy" id="294"/>
    <lineage>
        <taxon>Bacteria</taxon>
        <taxon>Pseudomonadati</taxon>
        <taxon>Pseudomonadota</taxon>
        <taxon>Gammaproteobacteria</taxon>
        <taxon>Pseudomonadales</taxon>
        <taxon>Pseudomonadaceae</taxon>
        <taxon>Pseudomonas</taxon>
    </lineage>
</organism>
<evidence type="ECO:0000256" key="8">
    <source>
        <dbReference type="SAM" id="Phobius"/>
    </source>
</evidence>
<dbReference type="RefSeq" id="WP_115079052.1">
    <property type="nucleotide sequence ID" value="NZ_CP022313.1"/>
</dbReference>
<feature type="transmembrane region" description="Helical" evidence="8">
    <location>
        <begin position="150"/>
        <end position="176"/>
    </location>
</feature>
<dbReference type="PANTHER" id="PTHR30586">
    <property type="entry name" value="ELECTRON TRANSPORT COMPLEX PROTEIN RNFE"/>
    <property type="match status" value="1"/>
</dbReference>
<proteinExistence type="predicted"/>
<evidence type="ECO:0000256" key="3">
    <source>
        <dbReference type="ARBA" id="ARBA00022519"/>
    </source>
</evidence>
<sequence>MNTSATLSNSMMLVLLIGTTDFVAGALATLLMFAVVLGVYGLCMAPLRSRLSSESLLPVSLVLAATLAGCADIVLQRGAMQWHQLISLYAGLIGLQCVVLEHNGFFRQPVRNRLKLYGLFAVLMIVLAVLRELIGQGSIGHHLSEHWQGLILFSDGLHFATLVPGAFILLGLLLAARQAWTRPAAQPEETHHP</sequence>
<comment type="subcellular location">
    <subcellularLocation>
        <location evidence="1">Endomembrane system</location>
        <topology evidence="1">Multi-pass membrane protein</topology>
    </subcellularLocation>
</comment>
<dbReference type="InterPro" id="IPR003667">
    <property type="entry name" value="NqrDE/RnfAE"/>
</dbReference>
<keyword evidence="6 8" id="KW-1133">Transmembrane helix</keyword>
<evidence type="ECO:0000256" key="5">
    <source>
        <dbReference type="ARBA" id="ARBA00022967"/>
    </source>
</evidence>
<dbReference type="PIRSF" id="PIRSF006102">
    <property type="entry name" value="NQR_DE"/>
    <property type="match status" value="1"/>
</dbReference>
<dbReference type="GO" id="GO:0012505">
    <property type="term" value="C:endomembrane system"/>
    <property type="evidence" value="ECO:0007669"/>
    <property type="project" value="UniProtKB-SubCell"/>
</dbReference>
<keyword evidence="4 8" id="KW-0812">Transmembrane</keyword>
<keyword evidence="3" id="KW-0997">Cell inner membrane</keyword>
<gene>
    <name evidence="9" type="ORF">CFN16_21845</name>
</gene>
<keyword evidence="3" id="KW-1003">Cell membrane</keyword>
<accession>A0A345V1S0</accession>
<dbReference type="PANTHER" id="PTHR30586:SF0">
    <property type="entry name" value="ION-TRANSLOCATING OXIDOREDUCTASE COMPLEX SUBUNIT E"/>
    <property type="match status" value="1"/>
</dbReference>
<feature type="transmembrane region" description="Helical" evidence="8">
    <location>
        <begin position="12"/>
        <end position="43"/>
    </location>
</feature>
<protein>
    <submittedName>
        <fullName evidence="9">NADH:quinone oxidoreductase</fullName>
    </submittedName>
</protein>
<dbReference type="Pfam" id="PF02508">
    <property type="entry name" value="Rnf-Nqr"/>
    <property type="match status" value="1"/>
</dbReference>